<accession>A0ABV5FXL5</accession>
<comment type="caution">
    <text evidence="2">The sequence shown here is derived from an EMBL/GenBank/DDBJ whole genome shotgun (WGS) entry which is preliminary data.</text>
</comment>
<proteinExistence type="predicted"/>
<sequence length="58" mass="6524">MVRPSGPGTTRPTSCRCPRKATLRWMWDWPPSRSPSPPSPRSCGMRPRRAAIRRGSSC</sequence>
<reference evidence="2 3" key="1">
    <citation type="submission" date="2024-09" db="EMBL/GenBank/DDBJ databases">
        <authorList>
            <person name="Sun Q."/>
            <person name="Mori K."/>
        </authorList>
    </citation>
    <scope>NUCLEOTIDE SEQUENCE [LARGE SCALE GENOMIC DNA]</scope>
    <source>
        <strain evidence="2 3">CCM 7609</strain>
    </source>
</reference>
<name>A0ABV5FXL5_9MICC</name>
<keyword evidence="3" id="KW-1185">Reference proteome</keyword>
<gene>
    <name evidence="2" type="ORF">ACFFX0_09565</name>
</gene>
<evidence type="ECO:0000256" key="1">
    <source>
        <dbReference type="SAM" id="MobiDB-lite"/>
    </source>
</evidence>
<organism evidence="2 3">
    <name type="scientific">Citricoccus parietis</name>
    <dbReference type="NCBI Taxonomy" id="592307"/>
    <lineage>
        <taxon>Bacteria</taxon>
        <taxon>Bacillati</taxon>
        <taxon>Actinomycetota</taxon>
        <taxon>Actinomycetes</taxon>
        <taxon>Micrococcales</taxon>
        <taxon>Micrococcaceae</taxon>
        <taxon>Citricoccus</taxon>
    </lineage>
</organism>
<evidence type="ECO:0000313" key="2">
    <source>
        <dbReference type="EMBL" id="MFB9071432.1"/>
    </source>
</evidence>
<evidence type="ECO:0000313" key="3">
    <source>
        <dbReference type="Proteomes" id="UP001589575"/>
    </source>
</evidence>
<dbReference type="Proteomes" id="UP001589575">
    <property type="component" value="Unassembled WGS sequence"/>
</dbReference>
<feature type="region of interest" description="Disordered" evidence="1">
    <location>
        <begin position="28"/>
        <end position="58"/>
    </location>
</feature>
<dbReference type="EMBL" id="JBHMFI010000001">
    <property type="protein sequence ID" value="MFB9071432.1"/>
    <property type="molecule type" value="Genomic_DNA"/>
</dbReference>
<protein>
    <submittedName>
        <fullName evidence="2">Uncharacterized protein</fullName>
    </submittedName>
</protein>